<reference evidence="1 2" key="1">
    <citation type="submission" date="2024-01" db="EMBL/GenBank/DDBJ databases">
        <title>The genomes of 5 underutilized Papilionoideae crops provide insights into root nodulation and disease resistance.</title>
        <authorList>
            <person name="Yuan L."/>
        </authorList>
    </citation>
    <scope>NUCLEOTIDE SEQUENCE [LARGE SCALE GENOMIC DNA]</scope>
    <source>
        <strain evidence="1">LY-2023</strain>
        <tissue evidence="1">Leaf</tissue>
    </source>
</reference>
<protein>
    <submittedName>
        <fullName evidence="1">Uncharacterized protein</fullName>
    </submittedName>
</protein>
<sequence length="87" mass="10378">MSLNTEFNHHVSSLPWLIFNLKKNIELLCQFEIRMRNMESDKGFYRDSPITHSQLYCISYGPPVRLSLRFLPFFLGVKYIFPLFEAM</sequence>
<evidence type="ECO:0000313" key="1">
    <source>
        <dbReference type="EMBL" id="KAK7311832.1"/>
    </source>
</evidence>
<dbReference type="AlphaFoldDB" id="A0AAN9K6L9"/>
<proteinExistence type="predicted"/>
<keyword evidence="2" id="KW-1185">Reference proteome</keyword>
<gene>
    <name evidence="1" type="ORF">RJT34_10217</name>
</gene>
<dbReference type="EMBL" id="JAYKXN010000002">
    <property type="protein sequence ID" value="KAK7311832.1"/>
    <property type="molecule type" value="Genomic_DNA"/>
</dbReference>
<accession>A0AAN9K6L9</accession>
<comment type="caution">
    <text evidence="1">The sequence shown here is derived from an EMBL/GenBank/DDBJ whole genome shotgun (WGS) entry which is preliminary data.</text>
</comment>
<organism evidence="1 2">
    <name type="scientific">Clitoria ternatea</name>
    <name type="common">Butterfly pea</name>
    <dbReference type="NCBI Taxonomy" id="43366"/>
    <lineage>
        <taxon>Eukaryota</taxon>
        <taxon>Viridiplantae</taxon>
        <taxon>Streptophyta</taxon>
        <taxon>Embryophyta</taxon>
        <taxon>Tracheophyta</taxon>
        <taxon>Spermatophyta</taxon>
        <taxon>Magnoliopsida</taxon>
        <taxon>eudicotyledons</taxon>
        <taxon>Gunneridae</taxon>
        <taxon>Pentapetalae</taxon>
        <taxon>rosids</taxon>
        <taxon>fabids</taxon>
        <taxon>Fabales</taxon>
        <taxon>Fabaceae</taxon>
        <taxon>Papilionoideae</taxon>
        <taxon>50 kb inversion clade</taxon>
        <taxon>NPAAA clade</taxon>
        <taxon>indigoferoid/millettioid clade</taxon>
        <taxon>Phaseoleae</taxon>
        <taxon>Clitoria</taxon>
    </lineage>
</organism>
<evidence type="ECO:0000313" key="2">
    <source>
        <dbReference type="Proteomes" id="UP001359559"/>
    </source>
</evidence>
<name>A0AAN9K6L9_CLITE</name>
<dbReference type="Proteomes" id="UP001359559">
    <property type="component" value="Unassembled WGS sequence"/>
</dbReference>